<evidence type="ECO:0000256" key="5">
    <source>
        <dbReference type="ARBA" id="ARBA00022833"/>
    </source>
</evidence>
<dbReference type="InterPro" id="IPR011059">
    <property type="entry name" value="Metal-dep_hydrolase_composite"/>
</dbReference>
<evidence type="ECO:0000256" key="4">
    <source>
        <dbReference type="ARBA" id="ARBA00022801"/>
    </source>
</evidence>
<comment type="pathway">
    <text evidence="1 8">Purine metabolism; guanine degradation; xanthine from guanine: step 1/1.</text>
</comment>
<dbReference type="VEuPathDB" id="FungiDB:BTJ68_04864"/>
<dbReference type="AlphaFoldDB" id="A0A3M7DAT7"/>
<dbReference type="SUPFAM" id="SSF51556">
    <property type="entry name" value="Metallo-dependent hydrolases"/>
    <property type="match status" value="1"/>
</dbReference>
<dbReference type="GO" id="GO:0005829">
    <property type="term" value="C:cytosol"/>
    <property type="evidence" value="ECO:0007669"/>
    <property type="project" value="TreeGrafter"/>
</dbReference>
<dbReference type="InterPro" id="IPR051607">
    <property type="entry name" value="Metallo-dep_hydrolases"/>
</dbReference>
<dbReference type="Pfam" id="PF01979">
    <property type="entry name" value="Amidohydro_1"/>
    <property type="match status" value="1"/>
</dbReference>
<proteinExistence type="inferred from homology"/>
<keyword evidence="4 8" id="KW-0378">Hydrolase</keyword>
<dbReference type="EMBL" id="QWIP01000529">
    <property type="protein sequence ID" value="RMY61253.1"/>
    <property type="molecule type" value="Genomic_DNA"/>
</dbReference>
<evidence type="ECO:0000259" key="9">
    <source>
        <dbReference type="Pfam" id="PF01979"/>
    </source>
</evidence>
<accession>A0A3M7DAT7</accession>
<keyword evidence="3 8" id="KW-0479">Metal-binding</keyword>
<name>A0A3M7DAT7_HORWE</name>
<evidence type="ECO:0000256" key="1">
    <source>
        <dbReference type="ARBA" id="ARBA00004984"/>
    </source>
</evidence>
<dbReference type="CDD" id="cd01303">
    <property type="entry name" value="GDEase"/>
    <property type="match status" value="1"/>
</dbReference>
<sequence length="478" mass="52684">MAQPKTIYAGTFIHCRSLTELEICPDGAIGVDENGKIAFVRQNVNEDSAPSEDGWKDAKIVQTPENGFFFPGFIGELTQCIHDVCSLHDYLSFETDTHIHASQYPNAGVFGKSTLLDWLNTYTFPLESSFSDLTKAAKIYNRVVARTLSHGTTTACYYATVHVPATNLLADICQSRGQRAFVGRVCMDRLSPEWYRDESVETAVSATKQCIEHIQTIDPHFDLITPIITPRFAPSCTDGCLRAQGQLVQETGLPCQTHISENKAECALVREMFPASQNYTDVYDSYGLLTDRTILAHAIYLSPEERQLIRRRRAKISHCPASNTALTSGTAKVRTLLDEGLEVGLGTDVSGGYTSSLLAEAREAVFVSRHLAMDEGDKAKLSVEEALYLATRGGAKVVGLEDRIGGFEVGMDWDAQMVCLGSVEEGGEIDQKAGLVEIFGGESWEEKMEKWLYTGDDRNTAAVWVKGRLVHSQPSFKP</sequence>
<comment type="cofactor">
    <cofactor evidence="8">
        <name>Zn(2+)</name>
        <dbReference type="ChEBI" id="CHEBI:29105"/>
    </cofactor>
    <text evidence="8">Binds 1 zinc ion per subunit.</text>
</comment>
<organism evidence="10 11">
    <name type="scientific">Hortaea werneckii</name>
    <name type="common">Black yeast</name>
    <name type="synonym">Cladosporium werneckii</name>
    <dbReference type="NCBI Taxonomy" id="91943"/>
    <lineage>
        <taxon>Eukaryota</taxon>
        <taxon>Fungi</taxon>
        <taxon>Dikarya</taxon>
        <taxon>Ascomycota</taxon>
        <taxon>Pezizomycotina</taxon>
        <taxon>Dothideomycetes</taxon>
        <taxon>Dothideomycetidae</taxon>
        <taxon>Mycosphaerellales</taxon>
        <taxon>Teratosphaeriaceae</taxon>
        <taxon>Hortaea</taxon>
    </lineage>
</organism>
<dbReference type="UniPathway" id="UPA00603">
    <property type="reaction ID" value="UER00660"/>
</dbReference>
<dbReference type="PANTHER" id="PTHR11271:SF6">
    <property type="entry name" value="GUANINE DEAMINASE"/>
    <property type="match status" value="1"/>
</dbReference>
<dbReference type="NCBIfam" id="TIGR02967">
    <property type="entry name" value="guan_deamin"/>
    <property type="match status" value="1"/>
</dbReference>
<dbReference type="GO" id="GO:0006147">
    <property type="term" value="P:guanine catabolic process"/>
    <property type="evidence" value="ECO:0007669"/>
    <property type="project" value="UniProtKB-UniRule"/>
</dbReference>
<dbReference type="InterPro" id="IPR014311">
    <property type="entry name" value="Guanine_deaminase"/>
</dbReference>
<reference evidence="10 11" key="1">
    <citation type="journal article" date="2018" name="BMC Genomics">
        <title>Genomic evidence for intraspecific hybridization in a clonal and extremely halotolerant yeast.</title>
        <authorList>
            <person name="Gostincar C."/>
            <person name="Stajich J.E."/>
            <person name="Zupancic J."/>
            <person name="Zalar P."/>
            <person name="Gunde-Cimerman N."/>
        </authorList>
    </citation>
    <scope>NUCLEOTIDE SEQUENCE [LARGE SCALE GENOMIC DNA]</scope>
    <source>
        <strain evidence="10 11">EXF-2682</strain>
    </source>
</reference>
<dbReference type="PANTHER" id="PTHR11271">
    <property type="entry name" value="GUANINE DEAMINASE"/>
    <property type="match status" value="1"/>
</dbReference>
<evidence type="ECO:0000256" key="7">
    <source>
        <dbReference type="ARBA" id="ARBA00056079"/>
    </source>
</evidence>
<evidence type="ECO:0000313" key="10">
    <source>
        <dbReference type="EMBL" id="RMY61253.1"/>
    </source>
</evidence>
<evidence type="ECO:0000256" key="2">
    <source>
        <dbReference type="ARBA" id="ARBA00006745"/>
    </source>
</evidence>
<protein>
    <recommendedName>
        <fullName evidence="8">Guanine deaminase</fullName>
        <shortName evidence="8">Guanase</shortName>
        <ecNumber evidence="8">3.5.4.3</ecNumber>
    </recommendedName>
    <alternativeName>
        <fullName evidence="8">Guanine aminohydrolase</fullName>
    </alternativeName>
</protein>
<comment type="caution">
    <text evidence="10">The sequence shown here is derived from an EMBL/GenBank/DDBJ whole genome shotgun (WGS) entry which is preliminary data.</text>
</comment>
<dbReference type="FunFam" id="3.20.20.140:FF:000022">
    <property type="entry name" value="Guanine deaminase"/>
    <property type="match status" value="1"/>
</dbReference>
<evidence type="ECO:0000256" key="8">
    <source>
        <dbReference type="RuleBase" id="RU366009"/>
    </source>
</evidence>
<evidence type="ECO:0000256" key="3">
    <source>
        <dbReference type="ARBA" id="ARBA00022723"/>
    </source>
</evidence>
<keyword evidence="5 8" id="KW-0862">Zinc</keyword>
<comment type="function">
    <text evidence="7 8">Catalyzes the hydrolytic deamination of guanine, producing xanthine and ammonia.</text>
</comment>
<dbReference type="EC" id="3.5.4.3" evidence="8"/>
<dbReference type="Proteomes" id="UP000269276">
    <property type="component" value="Unassembled WGS sequence"/>
</dbReference>
<dbReference type="Gene3D" id="2.30.40.10">
    <property type="entry name" value="Urease, subunit C, domain 1"/>
    <property type="match status" value="2"/>
</dbReference>
<evidence type="ECO:0000313" key="11">
    <source>
        <dbReference type="Proteomes" id="UP000269276"/>
    </source>
</evidence>
<gene>
    <name evidence="10" type="ORF">D0863_11330</name>
</gene>
<comment type="similarity">
    <text evidence="2 8">Belongs to the metallo-dependent hydrolases superfamily. ATZ/TRZ family.</text>
</comment>
<dbReference type="Gene3D" id="3.20.20.140">
    <property type="entry name" value="Metal-dependent hydrolases"/>
    <property type="match status" value="1"/>
</dbReference>
<dbReference type="InterPro" id="IPR006680">
    <property type="entry name" value="Amidohydro-rel"/>
</dbReference>
<dbReference type="InterPro" id="IPR032466">
    <property type="entry name" value="Metal_Hydrolase"/>
</dbReference>
<dbReference type="OrthoDB" id="194468at2759"/>
<comment type="catalytic activity">
    <reaction evidence="6 8">
        <text>guanine + H2O + H(+) = xanthine + NH4(+)</text>
        <dbReference type="Rhea" id="RHEA:14665"/>
        <dbReference type="ChEBI" id="CHEBI:15377"/>
        <dbReference type="ChEBI" id="CHEBI:15378"/>
        <dbReference type="ChEBI" id="CHEBI:16235"/>
        <dbReference type="ChEBI" id="CHEBI:17712"/>
        <dbReference type="ChEBI" id="CHEBI:28938"/>
        <dbReference type="EC" id="3.5.4.3"/>
    </reaction>
</comment>
<dbReference type="GO" id="GO:0008892">
    <property type="term" value="F:guanine deaminase activity"/>
    <property type="evidence" value="ECO:0007669"/>
    <property type="project" value="UniProtKB-UniRule"/>
</dbReference>
<dbReference type="GO" id="GO:0008270">
    <property type="term" value="F:zinc ion binding"/>
    <property type="evidence" value="ECO:0007669"/>
    <property type="project" value="UniProtKB-UniRule"/>
</dbReference>
<evidence type="ECO:0000256" key="6">
    <source>
        <dbReference type="ARBA" id="ARBA00051148"/>
    </source>
</evidence>
<feature type="domain" description="Amidohydrolase-related" evidence="9">
    <location>
        <begin position="96"/>
        <end position="470"/>
    </location>
</feature>